<dbReference type="Gene3D" id="1.10.132.120">
    <property type="match status" value="1"/>
</dbReference>
<evidence type="ECO:0000259" key="8">
    <source>
        <dbReference type="Pfam" id="PF21338"/>
    </source>
</evidence>
<dbReference type="SUPFAM" id="SSF55869">
    <property type="entry name" value="DNA topoisomerase I domain"/>
    <property type="match status" value="1"/>
</dbReference>
<reference evidence="9" key="1">
    <citation type="submission" date="2021-10" db="EMBL/GenBank/DDBJ databases">
        <title>Loktanella gaetbuli sp. nov., isolated from a tidal flat.</title>
        <authorList>
            <person name="Park S."/>
            <person name="Yoon J.-H."/>
        </authorList>
    </citation>
    <scope>NUCLEOTIDE SEQUENCE</scope>
    <source>
        <strain evidence="9">TSTF-M6</strain>
    </source>
</reference>
<dbReference type="RefSeq" id="WP_226747778.1">
    <property type="nucleotide sequence ID" value="NZ_JAJATZ010000003.1"/>
</dbReference>
<evidence type="ECO:0000256" key="2">
    <source>
        <dbReference type="ARBA" id="ARBA00006645"/>
    </source>
</evidence>
<evidence type="ECO:0000256" key="4">
    <source>
        <dbReference type="ARBA" id="ARBA00023029"/>
    </source>
</evidence>
<keyword evidence="6" id="KW-0413">Isomerase</keyword>
<comment type="catalytic activity">
    <reaction evidence="1">
        <text>ATP-independent breakage of single-stranded DNA, followed by passage and rejoining.</text>
        <dbReference type="EC" id="5.6.2.1"/>
    </reaction>
</comment>
<gene>
    <name evidence="9" type="ORF">LGQ03_06715</name>
</gene>
<dbReference type="EMBL" id="JAJATZ010000003">
    <property type="protein sequence ID" value="MCB5198927.1"/>
    <property type="molecule type" value="Genomic_DNA"/>
</dbReference>
<evidence type="ECO:0000256" key="1">
    <source>
        <dbReference type="ARBA" id="ARBA00000213"/>
    </source>
</evidence>
<dbReference type="Pfam" id="PF21338">
    <property type="entry name" value="Top1B_N_bact"/>
    <property type="match status" value="1"/>
</dbReference>
<accession>A0ABS8BT70</accession>
<comment type="similarity">
    <text evidence="2">Belongs to the type IB topoisomerase family.</text>
</comment>
<dbReference type="InterPro" id="IPR014711">
    <property type="entry name" value="TopoI_cat_a-hlx-sub_euk"/>
</dbReference>
<keyword evidence="10" id="KW-1185">Reference proteome</keyword>
<dbReference type="InterPro" id="IPR013500">
    <property type="entry name" value="TopoI_cat_euk"/>
</dbReference>
<dbReference type="InterPro" id="IPR011010">
    <property type="entry name" value="DNA_brk_join_enz"/>
</dbReference>
<dbReference type="Gene3D" id="3.90.15.10">
    <property type="entry name" value="Topoisomerase I, Chain A, domain 3"/>
    <property type="match status" value="1"/>
</dbReference>
<evidence type="ECO:0000313" key="9">
    <source>
        <dbReference type="EMBL" id="MCB5198927.1"/>
    </source>
</evidence>
<evidence type="ECO:0000259" key="7">
    <source>
        <dbReference type="Pfam" id="PF01028"/>
    </source>
</evidence>
<evidence type="ECO:0000313" key="10">
    <source>
        <dbReference type="Proteomes" id="UP001138961"/>
    </source>
</evidence>
<evidence type="ECO:0000256" key="5">
    <source>
        <dbReference type="ARBA" id="ARBA00023125"/>
    </source>
</evidence>
<organism evidence="9 10">
    <name type="scientific">Loktanella gaetbuli</name>
    <dbReference type="NCBI Taxonomy" id="2881335"/>
    <lineage>
        <taxon>Bacteria</taxon>
        <taxon>Pseudomonadati</taxon>
        <taxon>Pseudomonadota</taxon>
        <taxon>Alphaproteobacteria</taxon>
        <taxon>Rhodobacterales</taxon>
        <taxon>Roseobacteraceae</taxon>
        <taxon>Loktanella</taxon>
    </lineage>
</organism>
<keyword evidence="4" id="KW-0799">Topoisomerase</keyword>
<dbReference type="SUPFAM" id="SSF56349">
    <property type="entry name" value="DNA breaking-rejoining enzymes"/>
    <property type="match status" value="1"/>
</dbReference>
<dbReference type="Gene3D" id="3.30.66.10">
    <property type="entry name" value="DNA topoisomerase I domain"/>
    <property type="match status" value="1"/>
</dbReference>
<comment type="caution">
    <text evidence="9">The sequence shown here is derived from an EMBL/GenBank/DDBJ whole genome shotgun (WGS) entry which is preliminary data.</text>
</comment>
<proteinExistence type="inferred from homology"/>
<dbReference type="Pfam" id="PF01028">
    <property type="entry name" value="Topoisom_I"/>
    <property type="match status" value="1"/>
</dbReference>
<dbReference type="EC" id="5.6.2.1" evidence="3"/>
<name>A0ABS8BT70_9RHOB</name>
<evidence type="ECO:0000256" key="6">
    <source>
        <dbReference type="ARBA" id="ARBA00023235"/>
    </source>
</evidence>
<dbReference type="PRINTS" id="PR00416">
    <property type="entry name" value="EUTPISMRASEI"/>
</dbReference>
<dbReference type="InterPro" id="IPR049331">
    <property type="entry name" value="Top1B_N_bact"/>
</dbReference>
<evidence type="ECO:0000256" key="3">
    <source>
        <dbReference type="ARBA" id="ARBA00012891"/>
    </source>
</evidence>
<sequence>MSFADLQGQTDLIYYPDSEPGIRRRRAGRGFSYLAPDGTRIDDQAERARIGALGIPPAYDDVWICPLDLGHLQATGFDEKDRKQYRYHAEWTELHARLKFDCLNELADRLPALRRWIETRLRGDVGDFETALAATLALIDRASMRVGHSTYSSENGSYGATTLLPEHLAVEDGHLRLDYAAKGGKQVEKDLYAPRLAAVLEDCQDLPGATVISYLDDSGTAHAIRSEHINALLRDICGEDVTSKTLRTWNGTHAAFCAAQGNDTVTIKALSEAAGARLHNTATVARNSYIHPAVIALTEMTPEARLKLFARLDDVPSVDGLRAGEAALAAYLRTG</sequence>
<dbReference type="InterPro" id="IPR035447">
    <property type="entry name" value="DNA_topo_I_N_sf"/>
</dbReference>
<feature type="domain" description="DNA topoisomerase IB N-terminal" evidence="8">
    <location>
        <begin position="30"/>
        <end position="78"/>
    </location>
</feature>
<protein>
    <recommendedName>
        <fullName evidence="3">DNA topoisomerase</fullName>
        <ecNumber evidence="3">5.6.2.1</ecNumber>
    </recommendedName>
</protein>
<keyword evidence="5" id="KW-0238">DNA-binding</keyword>
<feature type="domain" description="DNA topoisomerase I catalytic core eukaryotic-type" evidence="7">
    <location>
        <begin position="97"/>
        <end position="255"/>
    </location>
</feature>
<dbReference type="Proteomes" id="UP001138961">
    <property type="component" value="Unassembled WGS sequence"/>
</dbReference>
<dbReference type="InterPro" id="IPR001631">
    <property type="entry name" value="TopoI"/>
</dbReference>